<dbReference type="PANTHER" id="PTHR23028:SF53">
    <property type="entry name" value="ACYL_TRANSF_3 DOMAIN-CONTAINING PROTEIN"/>
    <property type="match status" value="1"/>
</dbReference>
<dbReference type="GO" id="GO:0009103">
    <property type="term" value="P:lipopolysaccharide biosynthetic process"/>
    <property type="evidence" value="ECO:0007669"/>
    <property type="project" value="TreeGrafter"/>
</dbReference>
<gene>
    <name evidence="6" type="ORF">SAMN05192532_102372</name>
</gene>
<dbReference type="PANTHER" id="PTHR23028">
    <property type="entry name" value="ACETYLTRANSFERASE"/>
    <property type="match status" value="1"/>
</dbReference>
<dbReference type="GO" id="GO:0016020">
    <property type="term" value="C:membrane"/>
    <property type="evidence" value="ECO:0007669"/>
    <property type="project" value="TreeGrafter"/>
</dbReference>
<proteinExistence type="inferred from homology"/>
<dbReference type="InterPro" id="IPR050879">
    <property type="entry name" value="Acyltransferase_3"/>
</dbReference>
<feature type="transmembrane region" description="Helical" evidence="3">
    <location>
        <begin position="364"/>
        <end position="385"/>
    </location>
</feature>
<feature type="transmembrane region" description="Helical" evidence="3">
    <location>
        <begin position="237"/>
        <end position="255"/>
    </location>
</feature>
<feature type="transmembrane region" description="Helical" evidence="3">
    <location>
        <begin position="290"/>
        <end position="308"/>
    </location>
</feature>
<name>A0A1I2BKY6_9BACI</name>
<evidence type="ECO:0000259" key="4">
    <source>
        <dbReference type="Pfam" id="PF01757"/>
    </source>
</evidence>
<feature type="transmembrane region" description="Helical" evidence="3">
    <location>
        <begin position="314"/>
        <end position="343"/>
    </location>
</feature>
<dbReference type="STRING" id="930128.SAMN05192532_102372"/>
<evidence type="ECO:0000256" key="1">
    <source>
        <dbReference type="ARBA" id="ARBA00004370"/>
    </source>
</evidence>
<feature type="domain" description="SGNH" evidence="5">
    <location>
        <begin position="446"/>
        <end position="651"/>
    </location>
</feature>
<feature type="transmembrane region" description="Helical" evidence="3">
    <location>
        <begin position="261"/>
        <end position="278"/>
    </location>
</feature>
<dbReference type="InterPro" id="IPR043968">
    <property type="entry name" value="SGNH"/>
</dbReference>
<comment type="similarity">
    <text evidence="2">Belongs to the acyltransferase 3 family.</text>
</comment>
<dbReference type="Pfam" id="PF19040">
    <property type="entry name" value="SGNH"/>
    <property type="match status" value="1"/>
</dbReference>
<reference evidence="6 7" key="1">
    <citation type="submission" date="2016-10" db="EMBL/GenBank/DDBJ databases">
        <authorList>
            <person name="de Groot N.N."/>
        </authorList>
    </citation>
    <scope>NUCLEOTIDE SEQUENCE [LARGE SCALE GENOMIC DNA]</scope>
    <source>
        <strain evidence="6 7">DSM 23995</strain>
    </source>
</reference>
<keyword evidence="3" id="KW-0472">Membrane</keyword>
<sequence length="667" mass="74723">MMGDLRSPEKKFRPELEGVRAVAAFLVAIYHIWLGSVSGGVDVFFIVSGYLITTSLLSRIQREGRLHILDYLMGIMRRLFPLAFTVILTTAVLSLLLLPQAQWEQTISEIYASAFYFQNWELAFSAVDYLAQNNQASPYQHFWALSLQGQFYVTWPLVILLAYFIATKLFKTPVRKTLLGVLITLFLASLSYSVYITAVNQPWAYFDTFARVWEFSLGGMLALLISYVSFPKTASIILGWLGLAIIAFTGMLLPVSTVFPGIAALLPTGGVILVIIAAENGSRFGVERLLGSKPFMFFGSISYGFYLWHWPLLIFYFAFFGVESASLLGGIAIIAAAFGLSVLTSHFIETPVRKLSVKQSKVKLTAIFTSLLLPILIVSTSWGSYVADMQEVEEENYEVEENPGARAVSENIKPDPEAEMIPTTLQAKEDLPEFYGDNCYSGLENSDVTICSYGETDTPAFTLALVGGSHSGHWFPALMELTEELNMQIDVYNKDGCRFSDEDFDGQLTESCMEWNEKVIDPLTENPPDVVFTTANVNDGKTVPEGYMSQWEKLEESTEVLALRDTPRMEEDIPICVDENPDNLEECAIPTDDFLSDIPPWENTDGIPDNVTFADLTEYFCDDEYCRPVIGNVLVYRDYNHITTMYSRTLAFALKEPILEAVKHSKE</sequence>
<feature type="domain" description="Acyltransferase 3" evidence="4">
    <location>
        <begin position="15"/>
        <end position="345"/>
    </location>
</feature>
<evidence type="ECO:0000313" key="6">
    <source>
        <dbReference type="EMBL" id="SFE56884.1"/>
    </source>
</evidence>
<keyword evidence="6" id="KW-0012">Acyltransferase</keyword>
<feature type="transmembrane region" description="Helical" evidence="3">
    <location>
        <begin position="149"/>
        <end position="166"/>
    </location>
</feature>
<keyword evidence="6" id="KW-0378">Hydrolase</keyword>
<accession>A0A1I2BKY6</accession>
<dbReference type="GO" id="GO:0016787">
    <property type="term" value="F:hydrolase activity"/>
    <property type="evidence" value="ECO:0007669"/>
    <property type="project" value="UniProtKB-KW"/>
</dbReference>
<feature type="transmembrane region" description="Helical" evidence="3">
    <location>
        <begin position="79"/>
        <end position="98"/>
    </location>
</feature>
<keyword evidence="7" id="KW-1185">Reference proteome</keyword>
<evidence type="ECO:0000256" key="3">
    <source>
        <dbReference type="SAM" id="Phobius"/>
    </source>
</evidence>
<keyword evidence="3" id="KW-0812">Transmembrane</keyword>
<feature type="transmembrane region" description="Helical" evidence="3">
    <location>
        <begin position="12"/>
        <end position="33"/>
    </location>
</feature>
<evidence type="ECO:0000259" key="5">
    <source>
        <dbReference type="Pfam" id="PF19040"/>
    </source>
</evidence>
<keyword evidence="6" id="KW-0808">Transferase</keyword>
<dbReference type="EMBL" id="FONT01000002">
    <property type="protein sequence ID" value="SFE56884.1"/>
    <property type="molecule type" value="Genomic_DNA"/>
</dbReference>
<organism evidence="6 7">
    <name type="scientific">Alteribacillus iranensis</name>
    <dbReference type="NCBI Taxonomy" id="930128"/>
    <lineage>
        <taxon>Bacteria</taxon>
        <taxon>Bacillati</taxon>
        <taxon>Bacillota</taxon>
        <taxon>Bacilli</taxon>
        <taxon>Bacillales</taxon>
        <taxon>Bacillaceae</taxon>
        <taxon>Alteribacillus</taxon>
    </lineage>
</organism>
<dbReference type="AlphaFoldDB" id="A0A1I2BKY6"/>
<dbReference type="InterPro" id="IPR002656">
    <property type="entry name" value="Acyl_transf_3_dom"/>
</dbReference>
<protein>
    <submittedName>
        <fullName evidence="6">Peptidoglycan/LPS O-acetylase OafA/YrhL, contains acyltransferase and SGNH-hydrolase domains</fullName>
    </submittedName>
</protein>
<dbReference type="Pfam" id="PF01757">
    <property type="entry name" value="Acyl_transf_3"/>
    <property type="match status" value="1"/>
</dbReference>
<dbReference type="Proteomes" id="UP000199516">
    <property type="component" value="Unassembled WGS sequence"/>
</dbReference>
<feature type="transmembrane region" description="Helical" evidence="3">
    <location>
        <begin position="210"/>
        <end position="230"/>
    </location>
</feature>
<evidence type="ECO:0000313" key="7">
    <source>
        <dbReference type="Proteomes" id="UP000199516"/>
    </source>
</evidence>
<feature type="transmembrane region" description="Helical" evidence="3">
    <location>
        <begin position="178"/>
        <end position="198"/>
    </location>
</feature>
<keyword evidence="3" id="KW-1133">Transmembrane helix</keyword>
<feature type="transmembrane region" description="Helical" evidence="3">
    <location>
        <begin position="39"/>
        <end position="58"/>
    </location>
</feature>
<comment type="subcellular location">
    <subcellularLocation>
        <location evidence="1">Membrane</location>
    </subcellularLocation>
</comment>
<evidence type="ECO:0000256" key="2">
    <source>
        <dbReference type="ARBA" id="ARBA00007400"/>
    </source>
</evidence>
<dbReference type="GO" id="GO:0016747">
    <property type="term" value="F:acyltransferase activity, transferring groups other than amino-acyl groups"/>
    <property type="evidence" value="ECO:0007669"/>
    <property type="project" value="InterPro"/>
</dbReference>